<feature type="compositionally biased region" description="Basic and acidic residues" evidence="3">
    <location>
        <begin position="1"/>
        <end position="16"/>
    </location>
</feature>
<dbReference type="EMBL" id="UYYF01004955">
    <property type="protein sequence ID" value="VDN07722.1"/>
    <property type="molecule type" value="Genomic_DNA"/>
</dbReference>
<name>A0A0N5DA75_THECL</name>
<dbReference type="GO" id="GO:0000470">
    <property type="term" value="P:maturation of LSU-rRNA"/>
    <property type="evidence" value="ECO:0007669"/>
    <property type="project" value="TreeGrafter"/>
</dbReference>
<dbReference type="Pfam" id="PF07890">
    <property type="entry name" value="Rrp15p"/>
    <property type="match status" value="1"/>
</dbReference>
<reference evidence="4 5" key="2">
    <citation type="submission" date="2018-11" db="EMBL/GenBank/DDBJ databases">
        <authorList>
            <consortium name="Pathogen Informatics"/>
        </authorList>
    </citation>
    <scope>NUCLEOTIDE SEQUENCE [LARGE SCALE GENOMIC DNA]</scope>
</reference>
<dbReference type="InterPro" id="IPR012459">
    <property type="entry name" value="Rrp15"/>
</dbReference>
<dbReference type="OMA" id="HERDRMG"/>
<dbReference type="WBParaSite" id="TCLT_0001006101-mRNA-1">
    <property type="protein sequence ID" value="TCLT_0001006101-mRNA-1"/>
    <property type="gene ID" value="TCLT_0001006101"/>
</dbReference>
<gene>
    <name evidence="4" type="ORF">TCLT_LOCUS10050</name>
</gene>
<feature type="compositionally biased region" description="Basic residues" evidence="3">
    <location>
        <begin position="17"/>
        <end position="27"/>
    </location>
</feature>
<protein>
    <recommendedName>
        <fullName evidence="2">RRP15-like protein</fullName>
    </recommendedName>
</protein>
<evidence type="ECO:0000313" key="4">
    <source>
        <dbReference type="EMBL" id="VDN07722.1"/>
    </source>
</evidence>
<dbReference type="Proteomes" id="UP000276776">
    <property type="component" value="Unassembled WGS sequence"/>
</dbReference>
<evidence type="ECO:0000256" key="1">
    <source>
        <dbReference type="ARBA" id="ARBA00007462"/>
    </source>
</evidence>
<accession>A0A0N5DA75</accession>
<dbReference type="GO" id="GO:0030687">
    <property type="term" value="C:preribosome, large subunit precursor"/>
    <property type="evidence" value="ECO:0007669"/>
    <property type="project" value="TreeGrafter"/>
</dbReference>
<evidence type="ECO:0000313" key="5">
    <source>
        <dbReference type="Proteomes" id="UP000276776"/>
    </source>
</evidence>
<dbReference type="STRING" id="103827.A0A0N5DA75"/>
<reference evidence="6" key="1">
    <citation type="submission" date="2017-02" db="UniProtKB">
        <authorList>
            <consortium name="WormBaseParasite"/>
        </authorList>
    </citation>
    <scope>IDENTIFICATION</scope>
</reference>
<evidence type="ECO:0000256" key="3">
    <source>
        <dbReference type="SAM" id="MobiDB-lite"/>
    </source>
</evidence>
<feature type="compositionally biased region" description="Basic and acidic residues" evidence="3">
    <location>
        <begin position="102"/>
        <end position="119"/>
    </location>
</feature>
<feature type="region of interest" description="Disordered" evidence="3">
    <location>
        <begin position="1"/>
        <end position="50"/>
    </location>
</feature>
<comment type="similarity">
    <text evidence="1">Belongs to the RRP15 family.</text>
</comment>
<evidence type="ECO:0000256" key="2">
    <source>
        <dbReference type="ARBA" id="ARBA00017475"/>
    </source>
</evidence>
<feature type="compositionally biased region" description="Basic and acidic residues" evidence="3">
    <location>
        <begin position="32"/>
        <end position="42"/>
    </location>
</feature>
<dbReference type="AlphaFoldDB" id="A0A0N5DA75"/>
<sequence length="151" mass="17421">MEKVNDEATVSFDDKKNRKKVLKRTSRQLHAQRVERNEEKRKGMVLPDPIKDRERERNLVRLATKGVVQLFDAVTERQIKLRVTGAPSLSKKRRLRGVSPESFKRRLAESVKDKWHGSGDEMSQNGFKKESDANSDLDTSEIKTEPESESE</sequence>
<dbReference type="OrthoDB" id="20949at2759"/>
<keyword evidence="5" id="KW-1185">Reference proteome</keyword>
<feature type="compositionally biased region" description="Basic and acidic residues" evidence="3">
    <location>
        <begin position="140"/>
        <end position="151"/>
    </location>
</feature>
<dbReference type="PANTHER" id="PTHR13245">
    <property type="entry name" value="RRP15-LIKE PROTEIN"/>
    <property type="match status" value="1"/>
</dbReference>
<organism evidence="6">
    <name type="scientific">Thelazia callipaeda</name>
    <name type="common">Oriental eyeworm</name>
    <name type="synonym">Parasitic nematode</name>
    <dbReference type="NCBI Taxonomy" id="103827"/>
    <lineage>
        <taxon>Eukaryota</taxon>
        <taxon>Metazoa</taxon>
        <taxon>Ecdysozoa</taxon>
        <taxon>Nematoda</taxon>
        <taxon>Chromadorea</taxon>
        <taxon>Rhabditida</taxon>
        <taxon>Spirurina</taxon>
        <taxon>Spiruromorpha</taxon>
        <taxon>Thelazioidea</taxon>
        <taxon>Thelaziidae</taxon>
        <taxon>Thelazia</taxon>
    </lineage>
</organism>
<dbReference type="GO" id="GO:0000460">
    <property type="term" value="P:maturation of 5.8S rRNA"/>
    <property type="evidence" value="ECO:0007669"/>
    <property type="project" value="TreeGrafter"/>
</dbReference>
<evidence type="ECO:0000313" key="6">
    <source>
        <dbReference type="WBParaSite" id="TCLT_0001006101-mRNA-1"/>
    </source>
</evidence>
<dbReference type="PANTHER" id="PTHR13245:SF14">
    <property type="entry name" value="RRP15-LIKE PROTEIN"/>
    <property type="match status" value="1"/>
</dbReference>
<proteinExistence type="inferred from homology"/>
<feature type="region of interest" description="Disordered" evidence="3">
    <location>
        <begin position="84"/>
        <end position="151"/>
    </location>
</feature>